<dbReference type="EnsemblMetazoa" id="PPA41653.1">
    <property type="protein sequence ID" value="PPA41653.1"/>
    <property type="gene ID" value="WBGene00280022"/>
</dbReference>
<evidence type="ECO:0000313" key="1">
    <source>
        <dbReference type="EnsemblMetazoa" id="PPA41653.1"/>
    </source>
</evidence>
<dbReference type="PANTHER" id="PTHR31507:SF3">
    <property type="entry name" value="TIL DOMAIN-CONTAINING PROTEIN"/>
    <property type="match status" value="1"/>
</dbReference>
<organism evidence="1 2">
    <name type="scientific">Pristionchus pacificus</name>
    <name type="common">Parasitic nematode worm</name>
    <dbReference type="NCBI Taxonomy" id="54126"/>
    <lineage>
        <taxon>Eukaryota</taxon>
        <taxon>Metazoa</taxon>
        <taxon>Ecdysozoa</taxon>
        <taxon>Nematoda</taxon>
        <taxon>Chromadorea</taxon>
        <taxon>Rhabditida</taxon>
        <taxon>Rhabditina</taxon>
        <taxon>Diplogasteromorpha</taxon>
        <taxon>Diplogasteroidea</taxon>
        <taxon>Neodiplogasteridae</taxon>
        <taxon>Pristionchus</taxon>
    </lineage>
</organism>
<dbReference type="InterPro" id="IPR000884">
    <property type="entry name" value="TSP1_rpt"/>
</dbReference>
<gene>
    <name evidence="1" type="primary">WBGene00280022</name>
</gene>
<dbReference type="PROSITE" id="PS50092">
    <property type="entry name" value="TSP1"/>
    <property type="match status" value="1"/>
</dbReference>
<accession>A0A454Y7A2</accession>
<name>A0A454Y7A2_PRIPA</name>
<dbReference type="Proteomes" id="UP000005239">
    <property type="component" value="Unassembled WGS sequence"/>
</dbReference>
<sequence length="112" mass="12043">MSTLLLQFFFALLITSTVKAALVSAAWSEWVETSDSPCSDTCGYCGVRVVATRTCADLKYCSGVAQRYEECAPKMCSFPRSTCCPGYVKGVLGTEFECVPATAVMSAKTHLS</sequence>
<reference evidence="2" key="1">
    <citation type="journal article" date="2008" name="Nat. Genet.">
        <title>The Pristionchus pacificus genome provides a unique perspective on nematode lifestyle and parasitism.</title>
        <authorList>
            <person name="Dieterich C."/>
            <person name="Clifton S.W."/>
            <person name="Schuster L.N."/>
            <person name="Chinwalla A."/>
            <person name="Delehaunty K."/>
            <person name="Dinkelacker I."/>
            <person name="Fulton L."/>
            <person name="Fulton R."/>
            <person name="Godfrey J."/>
            <person name="Minx P."/>
            <person name="Mitreva M."/>
            <person name="Roeseler W."/>
            <person name="Tian H."/>
            <person name="Witte H."/>
            <person name="Yang S.P."/>
            <person name="Wilson R.K."/>
            <person name="Sommer R.J."/>
        </authorList>
    </citation>
    <scope>NUCLEOTIDE SEQUENCE [LARGE SCALE GENOMIC DNA]</scope>
    <source>
        <strain evidence="2">PS312</strain>
    </source>
</reference>
<dbReference type="OMA" id="YLGRFAC"/>
<accession>A0A8R1UVH7</accession>
<proteinExistence type="predicted"/>
<dbReference type="PANTHER" id="PTHR31507">
    <property type="entry name" value="PROTEIN CBG15923"/>
    <property type="match status" value="1"/>
</dbReference>
<reference evidence="1" key="2">
    <citation type="submission" date="2022-06" db="UniProtKB">
        <authorList>
            <consortium name="EnsemblMetazoa"/>
        </authorList>
    </citation>
    <scope>IDENTIFICATION</scope>
    <source>
        <strain evidence="1">PS312</strain>
    </source>
</reference>
<protein>
    <submittedName>
        <fullName evidence="1">Uncharacterized protein</fullName>
    </submittedName>
</protein>
<evidence type="ECO:0000313" key="2">
    <source>
        <dbReference type="Proteomes" id="UP000005239"/>
    </source>
</evidence>
<dbReference type="AlphaFoldDB" id="A0A454Y7A2"/>
<keyword evidence="2" id="KW-1185">Reference proteome</keyword>